<protein>
    <submittedName>
        <fullName evidence="2">GTP-binding protein</fullName>
    </submittedName>
</protein>
<dbReference type="SUPFAM" id="SSF90002">
    <property type="entry name" value="Hypothetical protein YjiA, C-terminal domain"/>
    <property type="match status" value="1"/>
</dbReference>
<keyword evidence="3" id="KW-1185">Reference proteome</keyword>
<dbReference type="Proteomes" id="UP001500683">
    <property type="component" value="Unassembled WGS sequence"/>
</dbReference>
<dbReference type="SMART" id="SM00833">
    <property type="entry name" value="CobW_C"/>
    <property type="match status" value="1"/>
</dbReference>
<organism evidence="2 3">
    <name type="scientific">Actinomadura miaoliensis</name>
    <dbReference type="NCBI Taxonomy" id="430685"/>
    <lineage>
        <taxon>Bacteria</taxon>
        <taxon>Bacillati</taxon>
        <taxon>Actinomycetota</taxon>
        <taxon>Actinomycetes</taxon>
        <taxon>Streptosporangiales</taxon>
        <taxon>Thermomonosporaceae</taxon>
        <taxon>Actinomadura</taxon>
    </lineage>
</organism>
<sequence length="371" mass="39071">MASVPVVVVAGLHARARGEVVRALLSGVSHSAAVHHDLRGGRVARVVLDAWGVRGRADVPLAHGCVPCTVRDDAPRALLGLAHAASLLVLEIWGALETRPIVEEIARTPGLRPAAVLTAVDASALPHDIACDERLGDRPPAAVDDDDRYVAEVLARQIEYASGLVLVPADDPDDTALAARVLDHLGAGLPVTALPELTAATPAGRVDPAALAAQVHPATVRLPCDRDSGDVVTVVWRRLRPLHPVRFHDAIEDVAGAAVRSRGRMWLASRPGTLLAWDCVAGLLAIEDRGPWLAARPTAWAAASPARRAATALDWRPGLGDRTQLIAFTGGGIDRAALFGLLDRCLLTDEEMLAGATAWESYADPFAAVLD</sequence>
<dbReference type="PANTHER" id="PTHR43603:SF1">
    <property type="entry name" value="ZINC-REGULATED GTPASE METALLOPROTEIN ACTIVATOR 1"/>
    <property type="match status" value="1"/>
</dbReference>
<gene>
    <name evidence="2" type="ORF">GCM10022214_18600</name>
</gene>
<reference evidence="3" key="1">
    <citation type="journal article" date="2019" name="Int. J. Syst. Evol. Microbiol.">
        <title>The Global Catalogue of Microorganisms (GCM) 10K type strain sequencing project: providing services to taxonomists for standard genome sequencing and annotation.</title>
        <authorList>
            <consortium name="The Broad Institute Genomics Platform"/>
            <consortium name="The Broad Institute Genome Sequencing Center for Infectious Disease"/>
            <person name="Wu L."/>
            <person name="Ma J."/>
        </authorList>
    </citation>
    <scope>NUCLEOTIDE SEQUENCE [LARGE SCALE GENOMIC DNA]</scope>
    <source>
        <strain evidence="3">JCM 16702</strain>
    </source>
</reference>
<dbReference type="Gene3D" id="3.40.50.300">
    <property type="entry name" value="P-loop containing nucleotide triphosphate hydrolases"/>
    <property type="match status" value="1"/>
</dbReference>
<dbReference type="Pfam" id="PF07683">
    <property type="entry name" value="CobW_C"/>
    <property type="match status" value="1"/>
</dbReference>
<dbReference type="RefSeq" id="WP_344943754.1">
    <property type="nucleotide sequence ID" value="NZ_BAAAZG010000007.1"/>
</dbReference>
<evidence type="ECO:0000259" key="1">
    <source>
        <dbReference type="SMART" id="SM00833"/>
    </source>
</evidence>
<comment type="caution">
    <text evidence="2">The sequence shown here is derived from an EMBL/GenBank/DDBJ whole genome shotgun (WGS) entry which is preliminary data.</text>
</comment>
<dbReference type="InterPro" id="IPR051927">
    <property type="entry name" value="Zn_Chap_cDPG_Synth"/>
</dbReference>
<proteinExistence type="predicted"/>
<accession>A0ABP7VDC3</accession>
<dbReference type="InterPro" id="IPR011629">
    <property type="entry name" value="CobW-like_C"/>
</dbReference>
<evidence type="ECO:0000313" key="2">
    <source>
        <dbReference type="EMBL" id="GAA4064887.1"/>
    </source>
</evidence>
<evidence type="ECO:0000313" key="3">
    <source>
        <dbReference type="Proteomes" id="UP001500683"/>
    </source>
</evidence>
<dbReference type="InterPro" id="IPR003495">
    <property type="entry name" value="CobW/HypB/UreG_nucleotide-bd"/>
</dbReference>
<dbReference type="InterPro" id="IPR027417">
    <property type="entry name" value="P-loop_NTPase"/>
</dbReference>
<dbReference type="EMBL" id="BAAAZG010000007">
    <property type="protein sequence ID" value="GAA4064887.1"/>
    <property type="molecule type" value="Genomic_DNA"/>
</dbReference>
<dbReference type="PANTHER" id="PTHR43603">
    <property type="entry name" value="COBW DOMAIN-CONTAINING PROTEIN DDB_G0274527"/>
    <property type="match status" value="1"/>
</dbReference>
<feature type="domain" description="CobW C-terminal" evidence="1">
    <location>
        <begin position="231"/>
        <end position="346"/>
    </location>
</feature>
<name>A0ABP7VDC3_9ACTN</name>
<dbReference type="Pfam" id="PF02492">
    <property type="entry name" value="cobW"/>
    <property type="match status" value="1"/>
</dbReference>